<dbReference type="InterPro" id="IPR001623">
    <property type="entry name" value="DnaJ_domain"/>
</dbReference>
<dbReference type="PANTHER" id="PTHR45286">
    <property type="entry name" value="CHAPERONE DNAJ-DOMAIN SUPERFAMILY PROTEIN"/>
    <property type="match status" value="1"/>
</dbReference>
<dbReference type="SMART" id="SM00271">
    <property type="entry name" value="DnaJ"/>
    <property type="match status" value="1"/>
</dbReference>
<evidence type="ECO:0000259" key="1">
    <source>
        <dbReference type="PROSITE" id="PS50076"/>
    </source>
</evidence>
<dbReference type="Pfam" id="PF00226">
    <property type="entry name" value="DnaJ"/>
    <property type="match status" value="1"/>
</dbReference>
<evidence type="ECO:0000313" key="2">
    <source>
        <dbReference type="EMBL" id="CAH9138500.1"/>
    </source>
</evidence>
<organism evidence="2 3">
    <name type="scientific">Cuscuta epithymum</name>
    <dbReference type="NCBI Taxonomy" id="186058"/>
    <lineage>
        <taxon>Eukaryota</taxon>
        <taxon>Viridiplantae</taxon>
        <taxon>Streptophyta</taxon>
        <taxon>Embryophyta</taxon>
        <taxon>Tracheophyta</taxon>
        <taxon>Spermatophyta</taxon>
        <taxon>Magnoliopsida</taxon>
        <taxon>eudicotyledons</taxon>
        <taxon>Gunneridae</taxon>
        <taxon>Pentapetalae</taxon>
        <taxon>asterids</taxon>
        <taxon>lamiids</taxon>
        <taxon>Solanales</taxon>
        <taxon>Convolvulaceae</taxon>
        <taxon>Cuscuteae</taxon>
        <taxon>Cuscuta</taxon>
        <taxon>Cuscuta subgen. Cuscuta</taxon>
    </lineage>
</organism>
<dbReference type="EMBL" id="CAMAPF010001010">
    <property type="protein sequence ID" value="CAH9138500.1"/>
    <property type="molecule type" value="Genomic_DNA"/>
</dbReference>
<accession>A0AAV0FTG8</accession>
<dbReference type="InterPro" id="IPR036869">
    <property type="entry name" value="J_dom_sf"/>
</dbReference>
<evidence type="ECO:0000313" key="3">
    <source>
        <dbReference type="Proteomes" id="UP001152523"/>
    </source>
</evidence>
<gene>
    <name evidence="2" type="ORF">CEPIT_LOCUS36849</name>
</gene>
<keyword evidence="3" id="KW-1185">Reference proteome</keyword>
<comment type="caution">
    <text evidence="2">The sequence shown here is derived from an EMBL/GenBank/DDBJ whole genome shotgun (WGS) entry which is preliminary data.</text>
</comment>
<protein>
    <recommendedName>
        <fullName evidence="1">J domain-containing protein</fullName>
    </recommendedName>
</protein>
<dbReference type="AlphaFoldDB" id="A0AAV0FTG8"/>
<dbReference type="Proteomes" id="UP001152523">
    <property type="component" value="Unassembled WGS sequence"/>
</dbReference>
<sequence>MALFTRYSAVHRITHYFRPVILSPAGTDYLTCTIKRRLSSDAPSEFTGPNAYEILGVSETSSFSEIKSSFRKLAKETHPDLAQSQPDSSASKRFIEILAAYEVRFWLFEPRCGMHDIGGWYVETFGRDKKGRTVPSQRYWDGLDVNDHSDKKLHPAMYLFALAYRTLDIEEARHRRRSMKDMVEDKMLKIFNWCKARVLRV</sequence>
<dbReference type="CDD" id="cd06257">
    <property type="entry name" value="DnaJ"/>
    <property type="match status" value="1"/>
</dbReference>
<dbReference type="Gene3D" id="1.10.287.110">
    <property type="entry name" value="DnaJ domain"/>
    <property type="match status" value="1"/>
</dbReference>
<dbReference type="PROSITE" id="PS50076">
    <property type="entry name" value="DNAJ_2"/>
    <property type="match status" value="1"/>
</dbReference>
<proteinExistence type="predicted"/>
<feature type="domain" description="J" evidence="1">
    <location>
        <begin position="50"/>
        <end position="118"/>
    </location>
</feature>
<reference evidence="2" key="1">
    <citation type="submission" date="2022-07" db="EMBL/GenBank/DDBJ databases">
        <authorList>
            <person name="Macas J."/>
            <person name="Novak P."/>
            <person name="Neumann P."/>
        </authorList>
    </citation>
    <scope>NUCLEOTIDE SEQUENCE</scope>
</reference>
<name>A0AAV0FTG8_9ASTE</name>
<dbReference type="PRINTS" id="PR00625">
    <property type="entry name" value="JDOMAIN"/>
</dbReference>
<dbReference type="PANTHER" id="PTHR45286:SF1">
    <property type="entry name" value="CHAPERONE DNAJ-DOMAIN SUPERFAMILY PROTEIN"/>
    <property type="match status" value="1"/>
</dbReference>
<dbReference type="SUPFAM" id="SSF46565">
    <property type="entry name" value="Chaperone J-domain"/>
    <property type="match status" value="1"/>
</dbReference>